<evidence type="ECO:0000313" key="9">
    <source>
        <dbReference type="EMBL" id="GMM51091.1"/>
    </source>
</evidence>
<evidence type="ECO:0000256" key="8">
    <source>
        <dbReference type="SAM" id="MobiDB-lite"/>
    </source>
</evidence>
<dbReference type="SUPFAM" id="SSF48371">
    <property type="entry name" value="ARM repeat"/>
    <property type="match status" value="1"/>
</dbReference>
<dbReference type="GO" id="GO:0006417">
    <property type="term" value="P:regulation of translation"/>
    <property type="evidence" value="ECO:0007669"/>
    <property type="project" value="UniProtKB-KW"/>
</dbReference>
<comment type="subcellular location">
    <subcellularLocation>
        <location evidence="1">Nucleus</location>
    </subcellularLocation>
</comment>
<dbReference type="EMBL" id="BTGC01000003">
    <property type="protein sequence ID" value="GMM51091.1"/>
    <property type="molecule type" value="Genomic_DNA"/>
</dbReference>
<dbReference type="Proteomes" id="UP001362899">
    <property type="component" value="Unassembled WGS sequence"/>
</dbReference>
<dbReference type="GO" id="GO:0005634">
    <property type="term" value="C:nucleus"/>
    <property type="evidence" value="ECO:0007669"/>
    <property type="project" value="UniProtKB-SubCell"/>
</dbReference>
<proteinExistence type="inferred from homology"/>
<evidence type="ECO:0000256" key="7">
    <source>
        <dbReference type="ARBA" id="ARBA00023242"/>
    </source>
</evidence>
<comment type="similarity">
    <text evidence="2">Belongs to the ETT1 family.</text>
</comment>
<name>A0AAV5RHL6_STABA</name>
<reference evidence="9 10" key="1">
    <citation type="journal article" date="2023" name="Elife">
        <title>Identification of key yeast species and microbe-microbe interactions impacting larval growth of Drosophila in the wild.</title>
        <authorList>
            <person name="Mure A."/>
            <person name="Sugiura Y."/>
            <person name="Maeda R."/>
            <person name="Honda K."/>
            <person name="Sakurai N."/>
            <person name="Takahashi Y."/>
            <person name="Watada M."/>
            <person name="Katoh T."/>
            <person name="Gotoh A."/>
            <person name="Gotoh Y."/>
            <person name="Taniguchi I."/>
            <person name="Nakamura K."/>
            <person name="Hayashi T."/>
            <person name="Katayama T."/>
            <person name="Uemura T."/>
            <person name="Hattori Y."/>
        </authorList>
    </citation>
    <scope>NUCLEOTIDE SEQUENCE [LARGE SCALE GENOMIC DNA]</scope>
    <source>
        <strain evidence="9 10">SB-73</strain>
    </source>
</reference>
<protein>
    <recommendedName>
        <fullName evidence="3">Enhancer of translation termination 1</fullName>
    </recommendedName>
</protein>
<sequence>MGIKRAAFGKASKEKRTKPQTEEEVKPEIEIEIDGDVDDEELSEVYGLFAKLQSERDPKIARGLIHECDRLLRERDEKDLTLPSKFHVVYAGSLLSLADPAIIDNQADEFRAAGLERIAIGLESLEEDTESAIVSGIAAQEIIQFLHTQIEEGKVKTESKSWLSKAVDLIKSKTVNSEIAKAAFKFVQLLEDLNPVDETDDVIDVLKTHKESDDDATKSWANCALGTFYLNKAAQSDSSAESVDDINKDILNQAITHLREGLNDENTQSFVMLAEGLLQLAGVIEEEEDSTEDVGEVYSEALRHLKKAQLLGHEDLREIIESLEE</sequence>
<dbReference type="Pfam" id="PF12753">
    <property type="entry name" value="Nro1"/>
    <property type="match status" value="1"/>
</dbReference>
<dbReference type="AlphaFoldDB" id="A0AAV5RHL6"/>
<dbReference type="PANTHER" id="PTHR28290:SF1">
    <property type="entry name" value="ENHANCER OF TRANSLATION TERMINATION 1"/>
    <property type="match status" value="1"/>
</dbReference>
<feature type="compositionally biased region" description="Basic and acidic residues" evidence="8">
    <location>
        <begin position="11"/>
        <end position="28"/>
    </location>
</feature>
<evidence type="ECO:0000256" key="6">
    <source>
        <dbReference type="ARBA" id="ARBA00023163"/>
    </source>
</evidence>
<comment type="caution">
    <text evidence="9">The sequence shown here is derived from an EMBL/GenBank/DDBJ whole genome shotgun (WGS) entry which is preliminary data.</text>
</comment>
<evidence type="ECO:0000313" key="10">
    <source>
        <dbReference type="Proteomes" id="UP001362899"/>
    </source>
</evidence>
<dbReference type="InterPro" id="IPR016024">
    <property type="entry name" value="ARM-type_fold"/>
</dbReference>
<organism evidence="9 10">
    <name type="scientific">Starmerella bacillaris</name>
    <name type="common">Yeast</name>
    <name type="synonym">Candida zemplinina</name>
    <dbReference type="NCBI Taxonomy" id="1247836"/>
    <lineage>
        <taxon>Eukaryota</taxon>
        <taxon>Fungi</taxon>
        <taxon>Dikarya</taxon>
        <taxon>Ascomycota</taxon>
        <taxon>Saccharomycotina</taxon>
        <taxon>Dipodascomycetes</taxon>
        <taxon>Dipodascales</taxon>
        <taxon>Trichomonascaceae</taxon>
        <taxon>Starmerella</taxon>
    </lineage>
</organism>
<keyword evidence="4" id="KW-0810">Translation regulation</keyword>
<keyword evidence="10" id="KW-1185">Reference proteome</keyword>
<keyword evidence="6" id="KW-0804">Transcription</keyword>
<accession>A0AAV5RHL6</accession>
<feature type="region of interest" description="Disordered" evidence="8">
    <location>
        <begin position="1"/>
        <end position="28"/>
    </location>
</feature>
<dbReference type="GO" id="GO:2000640">
    <property type="term" value="P:positive regulation of SREBP signaling pathway"/>
    <property type="evidence" value="ECO:0007669"/>
    <property type="project" value="TreeGrafter"/>
</dbReference>
<gene>
    <name evidence="9" type="ORF">DASB73_020490</name>
</gene>
<evidence type="ECO:0000256" key="1">
    <source>
        <dbReference type="ARBA" id="ARBA00004123"/>
    </source>
</evidence>
<evidence type="ECO:0000256" key="2">
    <source>
        <dbReference type="ARBA" id="ARBA00007273"/>
    </source>
</evidence>
<keyword evidence="7" id="KW-0539">Nucleus</keyword>
<evidence type="ECO:0000256" key="4">
    <source>
        <dbReference type="ARBA" id="ARBA00022845"/>
    </source>
</evidence>
<evidence type="ECO:0000256" key="5">
    <source>
        <dbReference type="ARBA" id="ARBA00023015"/>
    </source>
</evidence>
<dbReference type="InterPro" id="IPR024318">
    <property type="entry name" value="Nro1/ETT1"/>
</dbReference>
<keyword evidence="5" id="KW-0805">Transcription regulation</keyword>
<dbReference type="PANTHER" id="PTHR28290">
    <property type="entry name" value="ENHANCER OF TRANSLATION TERMINATION 1"/>
    <property type="match status" value="1"/>
</dbReference>
<evidence type="ECO:0000256" key="3">
    <source>
        <dbReference type="ARBA" id="ARBA00017359"/>
    </source>
</evidence>